<dbReference type="SUPFAM" id="SSF53850">
    <property type="entry name" value="Periplasmic binding protein-like II"/>
    <property type="match status" value="1"/>
</dbReference>
<comment type="similarity">
    <text evidence="1">Belongs to the LysR transcriptional regulatory family.</text>
</comment>
<evidence type="ECO:0000256" key="1">
    <source>
        <dbReference type="ARBA" id="ARBA00009437"/>
    </source>
</evidence>
<dbReference type="InterPro" id="IPR058163">
    <property type="entry name" value="LysR-type_TF_proteobact-type"/>
</dbReference>
<evidence type="ECO:0000256" key="3">
    <source>
        <dbReference type="ARBA" id="ARBA00023125"/>
    </source>
</evidence>
<dbReference type="SUPFAM" id="SSF46785">
    <property type="entry name" value="Winged helix' DNA-binding domain"/>
    <property type="match status" value="1"/>
</dbReference>
<dbReference type="FunFam" id="1.10.10.10:FF:000001">
    <property type="entry name" value="LysR family transcriptional regulator"/>
    <property type="match status" value="1"/>
</dbReference>
<dbReference type="Pfam" id="PF00126">
    <property type="entry name" value="HTH_1"/>
    <property type="match status" value="1"/>
</dbReference>
<name>A0A2V3TVP4_9HYPH</name>
<gene>
    <name evidence="6" type="ORF">C7450_11326</name>
</gene>
<evidence type="ECO:0000256" key="4">
    <source>
        <dbReference type="ARBA" id="ARBA00023163"/>
    </source>
</evidence>
<organism evidence="6 7">
    <name type="scientific">Chelatococcus asaccharovorans</name>
    <dbReference type="NCBI Taxonomy" id="28210"/>
    <lineage>
        <taxon>Bacteria</taxon>
        <taxon>Pseudomonadati</taxon>
        <taxon>Pseudomonadota</taxon>
        <taxon>Alphaproteobacteria</taxon>
        <taxon>Hyphomicrobiales</taxon>
        <taxon>Chelatococcaceae</taxon>
        <taxon>Chelatococcus</taxon>
    </lineage>
</organism>
<dbReference type="InterPro" id="IPR036388">
    <property type="entry name" value="WH-like_DNA-bd_sf"/>
</dbReference>
<evidence type="ECO:0000259" key="5">
    <source>
        <dbReference type="PROSITE" id="PS50931"/>
    </source>
</evidence>
<sequence>MIDFNEYYYFAHVVESGGITQASKCLNQPKSKLSKRISELERRLGVRLIQRTSRQFAVTDLGEEVYTHAKKMLAEARAAERVIKARLCDESGTIRVMSSAQIARACLAKVLPHFLQRFPQIQVQLDVLNGPTDLTHRMSDLFLVAHDRELGDSSMIQRRIAVEPSLMVASRPYLAGRPAIAAPAELSAHSLLGLAEPCAKPRWEILHRRTGEQVAVTLDAQLASSDVLALAAAAREGAGIAALPASACAEDIRAGRLVHVLPEWTAGSTTISVLLPSREGVLPGVRALFKHCIEHFPAAMAAAEERYPERLPINANIDASSLEPCCHDL</sequence>
<dbReference type="InterPro" id="IPR000847">
    <property type="entry name" value="LysR_HTH_N"/>
</dbReference>
<dbReference type="Gene3D" id="3.40.190.290">
    <property type="match status" value="1"/>
</dbReference>
<dbReference type="PANTHER" id="PTHR30537:SF31">
    <property type="entry name" value="TRANSCRIPTIONAL REGULATOR, LYSR FAMILY"/>
    <property type="match status" value="1"/>
</dbReference>
<protein>
    <submittedName>
        <fullName evidence="6">DNA-binding transcriptional LysR family regulator</fullName>
    </submittedName>
</protein>
<dbReference type="Gene3D" id="1.10.10.10">
    <property type="entry name" value="Winged helix-like DNA-binding domain superfamily/Winged helix DNA-binding domain"/>
    <property type="match status" value="1"/>
</dbReference>
<dbReference type="Proteomes" id="UP000248021">
    <property type="component" value="Unassembled WGS sequence"/>
</dbReference>
<accession>A0A2V3TVP4</accession>
<dbReference type="InterPro" id="IPR005119">
    <property type="entry name" value="LysR_subst-bd"/>
</dbReference>
<dbReference type="PANTHER" id="PTHR30537">
    <property type="entry name" value="HTH-TYPE TRANSCRIPTIONAL REGULATOR"/>
    <property type="match status" value="1"/>
</dbReference>
<reference evidence="6 7" key="1">
    <citation type="submission" date="2018-05" db="EMBL/GenBank/DDBJ databases">
        <title>Genomic Encyclopedia of Type Strains, Phase IV (KMG-IV): sequencing the most valuable type-strain genomes for metagenomic binning, comparative biology and taxonomic classification.</title>
        <authorList>
            <person name="Goeker M."/>
        </authorList>
    </citation>
    <scope>NUCLEOTIDE SEQUENCE [LARGE SCALE GENOMIC DNA]</scope>
    <source>
        <strain evidence="6 7">DSM 6462</strain>
    </source>
</reference>
<dbReference type="AlphaFoldDB" id="A0A2V3TVP4"/>
<evidence type="ECO:0000313" key="6">
    <source>
        <dbReference type="EMBL" id="PXW53538.1"/>
    </source>
</evidence>
<dbReference type="GO" id="GO:0003700">
    <property type="term" value="F:DNA-binding transcription factor activity"/>
    <property type="evidence" value="ECO:0007669"/>
    <property type="project" value="InterPro"/>
</dbReference>
<dbReference type="GO" id="GO:0006351">
    <property type="term" value="P:DNA-templated transcription"/>
    <property type="evidence" value="ECO:0007669"/>
    <property type="project" value="TreeGrafter"/>
</dbReference>
<dbReference type="RefSeq" id="WP_170147453.1">
    <property type="nucleotide sequence ID" value="NZ_JAHBRY010000001.1"/>
</dbReference>
<keyword evidence="2" id="KW-0805">Transcription regulation</keyword>
<evidence type="ECO:0000256" key="2">
    <source>
        <dbReference type="ARBA" id="ARBA00023015"/>
    </source>
</evidence>
<dbReference type="PROSITE" id="PS50931">
    <property type="entry name" value="HTH_LYSR"/>
    <property type="match status" value="1"/>
</dbReference>
<keyword evidence="4" id="KW-0804">Transcription</keyword>
<keyword evidence="3 6" id="KW-0238">DNA-binding</keyword>
<dbReference type="EMBL" id="QJJK01000013">
    <property type="protein sequence ID" value="PXW53538.1"/>
    <property type="molecule type" value="Genomic_DNA"/>
</dbReference>
<keyword evidence="7" id="KW-1185">Reference proteome</keyword>
<comment type="caution">
    <text evidence="6">The sequence shown here is derived from an EMBL/GenBank/DDBJ whole genome shotgun (WGS) entry which is preliminary data.</text>
</comment>
<feature type="domain" description="HTH lysR-type" evidence="5">
    <location>
        <begin position="2"/>
        <end position="59"/>
    </location>
</feature>
<evidence type="ECO:0000313" key="7">
    <source>
        <dbReference type="Proteomes" id="UP000248021"/>
    </source>
</evidence>
<dbReference type="InterPro" id="IPR036390">
    <property type="entry name" value="WH_DNA-bd_sf"/>
</dbReference>
<proteinExistence type="inferred from homology"/>
<dbReference type="Pfam" id="PF03466">
    <property type="entry name" value="LysR_substrate"/>
    <property type="match status" value="1"/>
</dbReference>
<dbReference type="GO" id="GO:0043565">
    <property type="term" value="F:sequence-specific DNA binding"/>
    <property type="evidence" value="ECO:0007669"/>
    <property type="project" value="TreeGrafter"/>
</dbReference>